<dbReference type="AlphaFoldDB" id="A0A0M3I6N9"/>
<keyword evidence="6 11" id="KW-1133">Transmembrane helix</keyword>
<evidence type="ECO:0000256" key="1">
    <source>
        <dbReference type="ARBA" id="ARBA00004225"/>
    </source>
</evidence>
<keyword evidence="12" id="KW-1185">Reference proteome</keyword>
<dbReference type="Proteomes" id="UP000036681">
    <property type="component" value="Unplaced"/>
</dbReference>
<keyword evidence="5" id="KW-0677">Repeat</keyword>
<feature type="repeat" description="Solcar" evidence="9">
    <location>
        <begin position="4"/>
        <end position="80"/>
    </location>
</feature>
<evidence type="ECO:0000256" key="3">
    <source>
        <dbReference type="ARBA" id="ARBA00022448"/>
    </source>
</evidence>
<dbReference type="SUPFAM" id="SSF103506">
    <property type="entry name" value="Mitochondrial carrier"/>
    <property type="match status" value="1"/>
</dbReference>
<keyword evidence="3 10" id="KW-0813">Transport</keyword>
<evidence type="ECO:0000256" key="5">
    <source>
        <dbReference type="ARBA" id="ARBA00022737"/>
    </source>
</evidence>
<dbReference type="PROSITE" id="PS50920">
    <property type="entry name" value="SOLCAR"/>
    <property type="match status" value="2"/>
</dbReference>
<evidence type="ECO:0000256" key="2">
    <source>
        <dbReference type="ARBA" id="ARBA00006375"/>
    </source>
</evidence>
<dbReference type="WBParaSite" id="ALUE_0001274301-mRNA-1">
    <property type="protein sequence ID" value="ALUE_0001274301-mRNA-1"/>
    <property type="gene ID" value="ALUE_0001274301"/>
</dbReference>
<evidence type="ECO:0000256" key="4">
    <source>
        <dbReference type="ARBA" id="ARBA00022692"/>
    </source>
</evidence>
<proteinExistence type="inferred from homology"/>
<evidence type="ECO:0000256" key="7">
    <source>
        <dbReference type="ARBA" id="ARBA00023128"/>
    </source>
</evidence>
<dbReference type="GO" id="GO:0031966">
    <property type="term" value="C:mitochondrial membrane"/>
    <property type="evidence" value="ECO:0007669"/>
    <property type="project" value="UniProtKB-SubCell"/>
</dbReference>
<accession>A0A0M3I6N9</accession>
<feature type="transmembrane region" description="Helical" evidence="11">
    <location>
        <begin position="99"/>
        <end position="117"/>
    </location>
</feature>
<comment type="subcellular location">
    <subcellularLocation>
        <location evidence="1">Mitochondrion membrane</location>
        <topology evidence="1">Multi-pass membrane protein</topology>
    </subcellularLocation>
</comment>
<evidence type="ECO:0000256" key="11">
    <source>
        <dbReference type="SAM" id="Phobius"/>
    </source>
</evidence>
<keyword evidence="7" id="KW-0496">Mitochondrion</keyword>
<dbReference type="InterPro" id="IPR023395">
    <property type="entry name" value="MCP_dom_sf"/>
</dbReference>
<feature type="transmembrane region" description="Helical" evidence="11">
    <location>
        <begin position="215"/>
        <end position="238"/>
    </location>
</feature>
<comment type="similarity">
    <text evidence="2 10">Belongs to the mitochondrial carrier (TC 2.A.29) family.</text>
</comment>
<keyword evidence="8 9" id="KW-0472">Membrane</keyword>
<evidence type="ECO:0000313" key="13">
    <source>
        <dbReference type="WBParaSite" id="ALUE_0001274301-mRNA-1"/>
    </source>
</evidence>
<dbReference type="PANTHER" id="PTHR45624:SF10">
    <property type="entry name" value="SLC (SOLUTE CARRIER) HOMOLOG"/>
    <property type="match status" value="1"/>
</dbReference>
<evidence type="ECO:0000256" key="8">
    <source>
        <dbReference type="ARBA" id="ARBA00023136"/>
    </source>
</evidence>
<name>A0A0M3I6N9_ASCLU</name>
<protein>
    <submittedName>
        <fullName evidence="13">Mitochondrial carrier protein</fullName>
    </submittedName>
</protein>
<reference evidence="13" key="1">
    <citation type="submission" date="2017-02" db="UniProtKB">
        <authorList>
            <consortium name="WormBaseParasite"/>
        </authorList>
    </citation>
    <scope>IDENTIFICATION</scope>
</reference>
<dbReference type="InterPro" id="IPR018108">
    <property type="entry name" value="MCP_transmembrane"/>
</dbReference>
<evidence type="ECO:0000256" key="6">
    <source>
        <dbReference type="ARBA" id="ARBA00022989"/>
    </source>
</evidence>
<evidence type="ECO:0000313" key="12">
    <source>
        <dbReference type="Proteomes" id="UP000036681"/>
    </source>
</evidence>
<feature type="repeat" description="Solcar" evidence="9">
    <location>
        <begin position="158"/>
        <end position="243"/>
    </location>
</feature>
<feature type="transmembrane region" description="Helical" evidence="11">
    <location>
        <begin position="56"/>
        <end position="78"/>
    </location>
</feature>
<dbReference type="Pfam" id="PF00153">
    <property type="entry name" value="Mito_carr"/>
    <property type="match status" value="2"/>
</dbReference>
<dbReference type="InterPro" id="IPR050567">
    <property type="entry name" value="Mitochondrial_Carrier"/>
</dbReference>
<dbReference type="PANTHER" id="PTHR45624">
    <property type="entry name" value="MITOCHONDRIAL BASIC AMINO ACIDS TRANSPORTER-RELATED"/>
    <property type="match status" value="1"/>
</dbReference>
<evidence type="ECO:0000256" key="9">
    <source>
        <dbReference type="PROSITE-ProRule" id="PRU00282"/>
    </source>
</evidence>
<feature type="transmembrane region" description="Helical" evidence="11">
    <location>
        <begin position="129"/>
        <end position="148"/>
    </location>
</feature>
<organism evidence="12 13">
    <name type="scientific">Ascaris lumbricoides</name>
    <name type="common">Giant roundworm</name>
    <dbReference type="NCBI Taxonomy" id="6252"/>
    <lineage>
        <taxon>Eukaryota</taxon>
        <taxon>Metazoa</taxon>
        <taxon>Ecdysozoa</taxon>
        <taxon>Nematoda</taxon>
        <taxon>Chromadorea</taxon>
        <taxon>Rhabditida</taxon>
        <taxon>Spirurina</taxon>
        <taxon>Ascaridomorpha</taxon>
        <taxon>Ascaridoidea</taxon>
        <taxon>Ascarididae</taxon>
        <taxon>Ascaris</taxon>
    </lineage>
</organism>
<sequence>MIGEHICIIGGAGLLIGHPLDTVKARLQTTNNYKGIVDCFVKTIRHETIIGLYKGMLVPFMTTGMLHSMLFVGYGATLSVLHPEERHIDKRKDLPMTEILLATAVGSIIQLVPSIPIELVKTKLQGGSVMFFRDLIGYLFYLPVYEILYRNLLRYHYNETLAQAMAGGVAGSAGWFSICPLEVIKNRIQTGVTISSTNIYQTAIRIYSTEGFNAFYRGGLTLIIRGFPVNAILFVVYAKSMAFIQGFHTTKELQSNDSKLLA</sequence>
<dbReference type="GO" id="GO:0022857">
    <property type="term" value="F:transmembrane transporter activity"/>
    <property type="evidence" value="ECO:0007669"/>
    <property type="project" value="TreeGrafter"/>
</dbReference>
<dbReference type="Gene3D" id="1.50.40.10">
    <property type="entry name" value="Mitochondrial carrier domain"/>
    <property type="match status" value="2"/>
</dbReference>
<evidence type="ECO:0000256" key="10">
    <source>
        <dbReference type="RuleBase" id="RU000488"/>
    </source>
</evidence>
<keyword evidence="4 9" id="KW-0812">Transmembrane</keyword>